<reference evidence="2 3" key="1">
    <citation type="submission" date="2021-02" db="EMBL/GenBank/DDBJ databases">
        <title>De Novo genome assembly of isolated myxobacteria.</title>
        <authorList>
            <person name="Stevens D.C."/>
        </authorList>
    </citation>
    <scope>NUCLEOTIDE SEQUENCE [LARGE SCALE GENOMIC DNA]</scope>
    <source>
        <strain evidence="3">SCPEA02</strain>
    </source>
</reference>
<gene>
    <name evidence="2" type="ORF">JY651_39030</name>
</gene>
<proteinExistence type="predicted"/>
<organism evidence="2 3">
    <name type="scientific">Pyxidicoccus parkwayensis</name>
    <dbReference type="NCBI Taxonomy" id="2813578"/>
    <lineage>
        <taxon>Bacteria</taxon>
        <taxon>Pseudomonadati</taxon>
        <taxon>Myxococcota</taxon>
        <taxon>Myxococcia</taxon>
        <taxon>Myxococcales</taxon>
        <taxon>Cystobacterineae</taxon>
        <taxon>Myxococcaceae</taxon>
        <taxon>Pyxidicoccus</taxon>
    </lineage>
</organism>
<dbReference type="RefSeq" id="WP_206722720.1">
    <property type="nucleotide sequence ID" value="NZ_CP071090.1"/>
</dbReference>
<name>A0ABX7NRW6_9BACT</name>
<evidence type="ECO:0000313" key="2">
    <source>
        <dbReference type="EMBL" id="QSQ21141.1"/>
    </source>
</evidence>
<protein>
    <submittedName>
        <fullName evidence="2">Uncharacterized protein</fullName>
    </submittedName>
</protein>
<keyword evidence="3" id="KW-1185">Reference proteome</keyword>
<dbReference type="EMBL" id="CP071090">
    <property type="protein sequence ID" value="QSQ21141.1"/>
    <property type="molecule type" value="Genomic_DNA"/>
</dbReference>
<sequence length="48" mass="5468">MSEPTTPRRPRVLFIRDLVPVRRPDATPRDAQVTTMMVGEEKDTGSEQ</sequence>
<evidence type="ECO:0000313" key="3">
    <source>
        <dbReference type="Proteomes" id="UP000662747"/>
    </source>
</evidence>
<feature type="region of interest" description="Disordered" evidence="1">
    <location>
        <begin position="23"/>
        <end position="48"/>
    </location>
</feature>
<evidence type="ECO:0000256" key="1">
    <source>
        <dbReference type="SAM" id="MobiDB-lite"/>
    </source>
</evidence>
<feature type="compositionally biased region" description="Basic and acidic residues" evidence="1">
    <location>
        <begin position="39"/>
        <end position="48"/>
    </location>
</feature>
<accession>A0ABX7NRW6</accession>
<dbReference type="Proteomes" id="UP000662747">
    <property type="component" value="Chromosome"/>
</dbReference>